<evidence type="ECO:0000256" key="5">
    <source>
        <dbReference type="ARBA" id="ARBA00023152"/>
    </source>
</evidence>
<dbReference type="UniPathway" id="UPA00109">
    <property type="reaction ID" value="UER00181"/>
</dbReference>
<evidence type="ECO:0000256" key="2">
    <source>
        <dbReference type="ARBA" id="ARBA00006542"/>
    </source>
</evidence>
<comment type="caution">
    <text evidence="8">The sequence shown here is derived from an EMBL/GenBank/DDBJ whole genome shotgun (WGS) entry which is preliminary data.</text>
</comment>
<dbReference type="InterPro" id="IPR010551">
    <property type="entry name" value="G6P_isomerase_prok"/>
</dbReference>
<organism evidence="8">
    <name type="scientific">termite gut metagenome</name>
    <dbReference type="NCBI Taxonomy" id="433724"/>
    <lineage>
        <taxon>unclassified sequences</taxon>
        <taxon>metagenomes</taxon>
        <taxon>organismal metagenomes</taxon>
    </lineage>
</organism>
<evidence type="ECO:0000256" key="1">
    <source>
        <dbReference type="ARBA" id="ARBA00004926"/>
    </source>
</evidence>
<keyword evidence="4" id="KW-0312">Gluconeogenesis</keyword>
<accession>A0A5J4SAQ7</accession>
<keyword evidence="8" id="KW-0413">Isomerase</keyword>
<reference evidence="8" key="1">
    <citation type="submission" date="2019-03" db="EMBL/GenBank/DDBJ databases">
        <title>Single cell metagenomics reveals metabolic interactions within the superorganism composed of flagellate Streblomastix strix and complex community of Bacteroidetes bacteria on its surface.</title>
        <authorList>
            <person name="Treitli S.C."/>
            <person name="Kolisko M."/>
            <person name="Husnik F."/>
            <person name="Keeling P."/>
            <person name="Hampl V."/>
        </authorList>
    </citation>
    <scope>NUCLEOTIDE SEQUENCE</scope>
    <source>
        <strain evidence="8">STM</strain>
    </source>
</reference>
<evidence type="ECO:0000256" key="3">
    <source>
        <dbReference type="ARBA" id="ARBA00011952"/>
    </source>
</evidence>
<proteinExistence type="inferred from homology"/>
<evidence type="ECO:0000259" key="7">
    <source>
        <dbReference type="Pfam" id="PF06560"/>
    </source>
</evidence>
<feature type="domain" description="Glucose-6-phosphate isomerase prokaryote" evidence="7">
    <location>
        <begin position="30"/>
        <end position="181"/>
    </location>
</feature>
<evidence type="ECO:0000313" key="8">
    <source>
        <dbReference type="EMBL" id="KAA6343214.1"/>
    </source>
</evidence>
<protein>
    <recommendedName>
        <fullName evidence="3">glucose-6-phosphate isomerase</fullName>
        <ecNumber evidence="3">5.3.1.9</ecNumber>
    </recommendedName>
</protein>
<dbReference type="EMBL" id="SNRY01000281">
    <property type="protein sequence ID" value="KAA6343214.1"/>
    <property type="molecule type" value="Genomic_DNA"/>
</dbReference>
<dbReference type="InterPro" id="IPR011051">
    <property type="entry name" value="RmlC_Cupin_sf"/>
</dbReference>
<evidence type="ECO:0000256" key="4">
    <source>
        <dbReference type="ARBA" id="ARBA00022432"/>
    </source>
</evidence>
<dbReference type="GO" id="GO:0004347">
    <property type="term" value="F:glucose-6-phosphate isomerase activity"/>
    <property type="evidence" value="ECO:0007669"/>
    <property type="project" value="UniProtKB-EC"/>
</dbReference>
<dbReference type="EC" id="5.3.1.9" evidence="3"/>
<comment type="catalytic activity">
    <reaction evidence="6">
        <text>alpha-D-glucose 6-phosphate = beta-D-fructose 6-phosphate</text>
        <dbReference type="Rhea" id="RHEA:11816"/>
        <dbReference type="ChEBI" id="CHEBI:57634"/>
        <dbReference type="ChEBI" id="CHEBI:58225"/>
        <dbReference type="EC" id="5.3.1.9"/>
    </reaction>
</comment>
<dbReference type="AlphaFoldDB" id="A0A5J4SAQ7"/>
<comment type="pathway">
    <text evidence="1">Carbohydrate degradation; glycolysis; D-glyceraldehyde 3-phosphate and glycerone phosphate from D-glucose: step 2/4.</text>
</comment>
<gene>
    <name evidence="8" type="ORF">EZS27_009084</name>
</gene>
<dbReference type="Pfam" id="PF06560">
    <property type="entry name" value="GPI"/>
    <property type="match status" value="1"/>
</dbReference>
<dbReference type="GO" id="GO:0006094">
    <property type="term" value="P:gluconeogenesis"/>
    <property type="evidence" value="ECO:0007669"/>
    <property type="project" value="UniProtKB-KW"/>
</dbReference>
<dbReference type="Gene3D" id="2.60.120.10">
    <property type="entry name" value="Jelly Rolls"/>
    <property type="match status" value="1"/>
</dbReference>
<comment type="similarity">
    <text evidence="2">Belongs to the archaeal-type GPI family.</text>
</comment>
<dbReference type="CDD" id="cd02218">
    <property type="entry name" value="cupin_PGI"/>
    <property type="match status" value="1"/>
</dbReference>
<dbReference type="SUPFAM" id="SSF51182">
    <property type="entry name" value="RmlC-like cupins"/>
    <property type="match status" value="1"/>
</dbReference>
<name>A0A5J4SAQ7_9ZZZZ</name>
<keyword evidence="5" id="KW-0324">Glycolysis</keyword>
<sequence>MRNFEIHKPEVFFDLKTGKLCSQYAVVSKKEIQQLAGVFADEAERLKINPSQIVYAVESYLPVPDGKKVGLFWGITTILPGKVGDEYFMTRGHFHAELDTAEFYWGMLGEGILICMDENGNSWAETMTPNSLHYIAGCVAHRVANTGSEPLIFGACWPSDAGHDYETINKKGFSTRLVEKDGKPVLIKSTQL</sequence>
<dbReference type="GO" id="GO:0006096">
    <property type="term" value="P:glycolytic process"/>
    <property type="evidence" value="ECO:0007669"/>
    <property type="project" value="UniProtKB-UniPathway"/>
</dbReference>
<dbReference type="InterPro" id="IPR014710">
    <property type="entry name" value="RmlC-like_jellyroll"/>
</dbReference>
<dbReference type="GO" id="GO:0005737">
    <property type="term" value="C:cytoplasm"/>
    <property type="evidence" value="ECO:0007669"/>
    <property type="project" value="InterPro"/>
</dbReference>
<evidence type="ECO:0000256" key="6">
    <source>
        <dbReference type="ARBA" id="ARBA00029321"/>
    </source>
</evidence>